<feature type="transmembrane region" description="Helical" evidence="7">
    <location>
        <begin position="190"/>
        <end position="210"/>
    </location>
</feature>
<keyword evidence="4 7" id="KW-0812">Transmembrane</keyword>
<feature type="transmembrane region" description="Helical" evidence="7">
    <location>
        <begin position="245"/>
        <end position="266"/>
    </location>
</feature>
<evidence type="ECO:0000256" key="3">
    <source>
        <dbReference type="ARBA" id="ARBA00022475"/>
    </source>
</evidence>
<dbReference type="PIRSF" id="PIRSF006603">
    <property type="entry name" value="DinF"/>
    <property type="match status" value="1"/>
</dbReference>
<comment type="subcellular location">
    <subcellularLocation>
        <location evidence="1">Cell membrane</location>
        <topology evidence="1">Multi-pass membrane protein</topology>
    </subcellularLocation>
</comment>
<keyword evidence="5 7" id="KW-1133">Transmembrane helix</keyword>
<evidence type="ECO:0000256" key="4">
    <source>
        <dbReference type="ARBA" id="ARBA00022692"/>
    </source>
</evidence>
<dbReference type="InterPro" id="IPR002528">
    <property type="entry name" value="MATE_fam"/>
</dbReference>
<dbReference type="RefSeq" id="WP_110841445.1">
    <property type="nucleotide sequence ID" value="NZ_QJVJ01000008.1"/>
</dbReference>
<dbReference type="Proteomes" id="UP000247476">
    <property type="component" value="Unassembled WGS sequence"/>
</dbReference>
<dbReference type="PANTHER" id="PTHR42925">
    <property type="entry name" value="MULTIDRUG AND TOXIN EFFLUX PROTEIN MATE FAMILY"/>
    <property type="match status" value="1"/>
</dbReference>
<dbReference type="InterPro" id="IPR047135">
    <property type="entry name" value="YsiQ"/>
</dbReference>
<keyword evidence="3" id="KW-1003">Cell membrane</keyword>
<gene>
    <name evidence="8" type="ORF">DLM86_17970</name>
</gene>
<feature type="transmembrane region" description="Helical" evidence="7">
    <location>
        <begin position="159"/>
        <end position="178"/>
    </location>
</feature>
<evidence type="ECO:0000256" key="2">
    <source>
        <dbReference type="ARBA" id="ARBA00022448"/>
    </source>
</evidence>
<name>A0A2V5K121_9BACL</name>
<organism evidence="8 9">
    <name type="scientific">Paenibacillus flagellatus</name>
    <dbReference type="NCBI Taxonomy" id="2211139"/>
    <lineage>
        <taxon>Bacteria</taxon>
        <taxon>Bacillati</taxon>
        <taxon>Bacillota</taxon>
        <taxon>Bacilli</taxon>
        <taxon>Bacillales</taxon>
        <taxon>Paenibacillaceae</taxon>
        <taxon>Paenibacillus</taxon>
    </lineage>
</organism>
<comment type="caution">
    <text evidence="8">The sequence shown here is derived from an EMBL/GenBank/DDBJ whole genome shotgun (WGS) entry which is preliminary data.</text>
</comment>
<dbReference type="GO" id="GO:0005886">
    <property type="term" value="C:plasma membrane"/>
    <property type="evidence" value="ECO:0007669"/>
    <property type="project" value="UniProtKB-SubCell"/>
</dbReference>
<dbReference type="PANTHER" id="PTHR42925:SF1">
    <property type="entry name" value="VIRULENCE FACTOR MVIN"/>
    <property type="match status" value="1"/>
</dbReference>
<dbReference type="GO" id="GO:0015297">
    <property type="term" value="F:antiporter activity"/>
    <property type="evidence" value="ECO:0007669"/>
    <property type="project" value="InterPro"/>
</dbReference>
<protein>
    <submittedName>
        <fullName evidence="8">MATE family efflux transporter</fullName>
    </submittedName>
</protein>
<sequence>MEKQSFRLVSLTWPIFLELLLFMLMGSVDTFMLSRVSDDAVSAVGAANQIVSVAILILEVIGNGAAIVIAQYLGSRMLYEASRISATAVALNALVGLALSLLFLLGGGAMLRAMNLHGDILAHAETYLAIVGGGIFLQALINIAAAIVRTHGFTKETMLVSLGMNVVHVIGNYLLIFGHWGLPELGVKGAAISTVASRLLCMAVFFWLMYRVMEVRIQAAHYVKLSVTHIRGILRIGIPSAFEQILYHSCQLVFFFYATFLGAEALASRQYASNISTYVYLFSAAVGMGTAIITGRLVGARRTDEAYGRVWVSVKWAMIATVAIDLIVIAFRKPLLGLFTDNPDIIRLGAQVIVLGLLLETGRTCNLVVINSLRAAGDAKFPVYIGLISMVGISLPLGYLLVFRLDMGLAGIWLAIAADEWIRSIVMVFRWRSRAWERYGLVPVREREGPPEPPAVTAG</sequence>
<dbReference type="Pfam" id="PF01554">
    <property type="entry name" value="MatE"/>
    <property type="match status" value="2"/>
</dbReference>
<evidence type="ECO:0000313" key="9">
    <source>
        <dbReference type="Proteomes" id="UP000247476"/>
    </source>
</evidence>
<accession>A0A2V5K121</accession>
<dbReference type="OrthoDB" id="9806302at2"/>
<evidence type="ECO:0000313" key="8">
    <source>
        <dbReference type="EMBL" id="PYI52895.1"/>
    </source>
</evidence>
<dbReference type="EMBL" id="QJVJ01000008">
    <property type="protein sequence ID" value="PYI52895.1"/>
    <property type="molecule type" value="Genomic_DNA"/>
</dbReference>
<feature type="transmembrane region" description="Helical" evidence="7">
    <location>
        <begin position="310"/>
        <end position="331"/>
    </location>
</feature>
<evidence type="ECO:0000256" key="6">
    <source>
        <dbReference type="ARBA" id="ARBA00023136"/>
    </source>
</evidence>
<keyword evidence="9" id="KW-1185">Reference proteome</keyword>
<keyword evidence="2" id="KW-0813">Transport</keyword>
<feature type="transmembrane region" description="Helical" evidence="7">
    <location>
        <begin position="381"/>
        <end position="402"/>
    </location>
</feature>
<keyword evidence="6 7" id="KW-0472">Membrane</keyword>
<feature type="transmembrane region" description="Helical" evidence="7">
    <location>
        <begin position="126"/>
        <end position="147"/>
    </location>
</feature>
<feature type="transmembrane region" description="Helical" evidence="7">
    <location>
        <begin position="12"/>
        <end position="33"/>
    </location>
</feature>
<proteinExistence type="predicted"/>
<evidence type="ECO:0000256" key="1">
    <source>
        <dbReference type="ARBA" id="ARBA00004651"/>
    </source>
</evidence>
<evidence type="ECO:0000256" key="7">
    <source>
        <dbReference type="SAM" id="Phobius"/>
    </source>
</evidence>
<feature type="transmembrane region" description="Helical" evidence="7">
    <location>
        <begin position="278"/>
        <end position="298"/>
    </location>
</feature>
<feature type="transmembrane region" description="Helical" evidence="7">
    <location>
        <begin position="86"/>
        <end position="106"/>
    </location>
</feature>
<dbReference type="AlphaFoldDB" id="A0A2V5K121"/>
<evidence type="ECO:0000256" key="5">
    <source>
        <dbReference type="ARBA" id="ARBA00022989"/>
    </source>
</evidence>
<dbReference type="CDD" id="cd13134">
    <property type="entry name" value="MATE_like_8"/>
    <property type="match status" value="1"/>
</dbReference>
<dbReference type="GO" id="GO:0042910">
    <property type="term" value="F:xenobiotic transmembrane transporter activity"/>
    <property type="evidence" value="ECO:0007669"/>
    <property type="project" value="InterPro"/>
</dbReference>
<dbReference type="NCBIfam" id="TIGR00797">
    <property type="entry name" value="matE"/>
    <property type="match status" value="1"/>
</dbReference>
<reference evidence="8 9" key="1">
    <citation type="submission" date="2018-05" db="EMBL/GenBank/DDBJ databases">
        <title>Paenibacillus flagellatus sp. nov., isolated from selenium mineral soil.</title>
        <authorList>
            <person name="Dai X."/>
        </authorList>
    </citation>
    <scope>NUCLEOTIDE SEQUENCE [LARGE SCALE GENOMIC DNA]</scope>
    <source>
        <strain evidence="8 9">DXL2</strain>
    </source>
</reference>
<dbReference type="InterPro" id="IPR048279">
    <property type="entry name" value="MdtK-like"/>
</dbReference>
<feature type="transmembrane region" description="Helical" evidence="7">
    <location>
        <begin position="53"/>
        <end position="74"/>
    </location>
</feature>